<evidence type="ECO:0000313" key="5">
    <source>
        <dbReference type="Proteomes" id="UP000317977"/>
    </source>
</evidence>
<dbReference type="RefSeq" id="WP_146536636.1">
    <property type="nucleotide sequence ID" value="NZ_SJPX01000005.1"/>
</dbReference>
<dbReference type="InterPro" id="IPR029026">
    <property type="entry name" value="tRNA_m1G_MTases_N"/>
</dbReference>
<feature type="domain" description="tRNA/rRNA methyltransferase SpoU type" evidence="3">
    <location>
        <begin position="125"/>
        <end position="272"/>
    </location>
</feature>
<proteinExistence type="predicted"/>
<dbReference type="GO" id="GO:0003723">
    <property type="term" value="F:RNA binding"/>
    <property type="evidence" value="ECO:0007669"/>
    <property type="project" value="InterPro"/>
</dbReference>
<dbReference type="SUPFAM" id="SSF55315">
    <property type="entry name" value="L30e-like"/>
    <property type="match status" value="1"/>
</dbReference>
<dbReference type="Gene3D" id="3.30.1330.30">
    <property type="match status" value="1"/>
</dbReference>
<dbReference type="InterPro" id="IPR051259">
    <property type="entry name" value="rRNA_Methyltransferase"/>
</dbReference>
<dbReference type="GO" id="GO:0032259">
    <property type="term" value="P:methylation"/>
    <property type="evidence" value="ECO:0007669"/>
    <property type="project" value="UniProtKB-KW"/>
</dbReference>
<organism evidence="4 5">
    <name type="scientific">Rubripirellula reticaptiva</name>
    <dbReference type="NCBI Taxonomy" id="2528013"/>
    <lineage>
        <taxon>Bacteria</taxon>
        <taxon>Pseudomonadati</taxon>
        <taxon>Planctomycetota</taxon>
        <taxon>Planctomycetia</taxon>
        <taxon>Pirellulales</taxon>
        <taxon>Pirellulaceae</taxon>
        <taxon>Rubripirellula</taxon>
    </lineage>
</organism>
<dbReference type="InterPro" id="IPR001537">
    <property type="entry name" value="SpoU_MeTrfase"/>
</dbReference>
<reference evidence="4 5" key="1">
    <citation type="submission" date="2019-02" db="EMBL/GenBank/DDBJ databases">
        <title>Deep-cultivation of Planctomycetes and their phenomic and genomic characterization uncovers novel biology.</title>
        <authorList>
            <person name="Wiegand S."/>
            <person name="Jogler M."/>
            <person name="Boedeker C."/>
            <person name="Pinto D."/>
            <person name="Vollmers J."/>
            <person name="Rivas-Marin E."/>
            <person name="Kohn T."/>
            <person name="Peeters S.H."/>
            <person name="Heuer A."/>
            <person name="Rast P."/>
            <person name="Oberbeckmann S."/>
            <person name="Bunk B."/>
            <person name="Jeske O."/>
            <person name="Meyerdierks A."/>
            <person name="Storesund J.E."/>
            <person name="Kallscheuer N."/>
            <person name="Luecker S."/>
            <person name="Lage O.M."/>
            <person name="Pohl T."/>
            <person name="Merkel B.J."/>
            <person name="Hornburger P."/>
            <person name="Mueller R.-W."/>
            <person name="Bruemmer F."/>
            <person name="Labrenz M."/>
            <person name="Spormann A.M."/>
            <person name="Op Den Camp H."/>
            <person name="Overmann J."/>
            <person name="Amann R."/>
            <person name="Jetten M.S.M."/>
            <person name="Mascher T."/>
            <person name="Medema M.H."/>
            <person name="Devos D.P."/>
            <person name="Kaster A.-K."/>
            <person name="Ovreas L."/>
            <person name="Rohde M."/>
            <person name="Galperin M.Y."/>
            <person name="Jogler C."/>
        </authorList>
    </citation>
    <scope>NUCLEOTIDE SEQUENCE [LARGE SCALE GENOMIC DNA]</scope>
    <source>
        <strain evidence="4 5">Poly59</strain>
    </source>
</reference>
<evidence type="ECO:0000256" key="1">
    <source>
        <dbReference type="ARBA" id="ARBA00022603"/>
    </source>
</evidence>
<accession>A0A5C6EIG7</accession>
<sequence length="288" mass="31993">MPIIQIHDIDDPRLARYTDLQSERRSIKTADDTFIVEGGWCVQKLAQSNFRPRSVVVEEGRHEQVAAEFHDDVPLFVLSSDQIRQLVGFDFHRGILAEGIRPPTQSVTQLAVDPAWSDSSRREISLAVFGVSLADNLGSMIRTATALGINRLVTGPRTADPFSRRSIRVSMGTVFSQSIYQSNHPIDEIPTMIRRSNVRVVATTLNPDATPLDQFVFGTIESDRRPMMLIVGSEPDGLGREIESVVTDLVTIPMHLDTDSLNVSVAAAIFMYEMTKHRDHGHIAADCT</sequence>
<name>A0A5C6EIG7_9BACT</name>
<dbReference type="Pfam" id="PF00588">
    <property type="entry name" value="SpoU_methylase"/>
    <property type="match status" value="1"/>
</dbReference>
<dbReference type="GO" id="GO:0008173">
    <property type="term" value="F:RNA methyltransferase activity"/>
    <property type="evidence" value="ECO:0007669"/>
    <property type="project" value="InterPro"/>
</dbReference>
<keyword evidence="2 4" id="KW-0808">Transferase</keyword>
<evidence type="ECO:0000313" key="4">
    <source>
        <dbReference type="EMBL" id="TWU48245.1"/>
    </source>
</evidence>
<dbReference type="InterPro" id="IPR029064">
    <property type="entry name" value="Ribosomal_eL30-like_sf"/>
</dbReference>
<comment type="caution">
    <text evidence="4">The sequence shown here is derived from an EMBL/GenBank/DDBJ whole genome shotgun (WGS) entry which is preliminary data.</text>
</comment>
<dbReference type="Proteomes" id="UP000317977">
    <property type="component" value="Unassembled WGS sequence"/>
</dbReference>
<dbReference type="Gene3D" id="3.40.1280.10">
    <property type="match status" value="1"/>
</dbReference>
<dbReference type="SUPFAM" id="SSF75217">
    <property type="entry name" value="alpha/beta knot"/>
    <property type="match status" value="1"/>
</dbReference>
<keyword evidence="1 4" id="KW-0489">Methyltransferase</keyword>
<evidence type="ECO:0000259" key="3">
    <source>
        <dbReference type="Pfam" id="PF00588"/>
    </source>
</evidence>
<dbReference type="InterPro" id="IPR029028">
    <property type="entry name" value="Alpha/beta_knot_MTases"/>
</dbReference>
<protein>
    <submittedName>
        <fullName evidence="4">23S rRNA (Guanosine-2'-O-)-methyltransferase RlmB</fullName>
        <ecNumber evidence="4">2.1.1.185</ecNumber>
    </submittedName>
</protein>
<dbReference type="AlphaFoldDB" id="A0A5C6EIG7"/>
<gene>
    <name evidence="4" type="primary">rlmB_2</name>
    <name evidence="4" type="ORF">Poly59_50910</name>
</gene>
<evidence type="ECO:0000256" key="2">
    <source>
        <dbReference type="ARBA" id="ARBA00022679"/>
    </source>
</evidence>
<dbReference type="EMBL" id="SJPX01000005">
    <property type="protein sequence ID" value="TWU48245.1"/>
    <property type="molecule type" value="Genomic_DNA"/>
</dbReference>
<keyword evidence="5" id="KW-1185">Reference proteome</keyword>
<dbReference type="PANTHER" id="PTHR43191:SF12">
    <property type="entry name" value="RRNA METHYLASE"/>
    <property type="match status" value="1"/>
</dbReference>
<dbReference type="EC" id="2.1.1.185" evidence="4"/>
<dbReference type="PANTHER" id="PTHR43191">
    <property type="entry name" value="RRNA METHYLTRANSFERASE 3"/>
    <property type="match status" value="1"/>
</dbReference>
<dbReference type="GO" id="GO:0006396">
    <property type="term" value="P:RNA processing"/>
    <property type="evidence" value="ECO:0007669"/>
    <property type="project" value="InterPro"/>
</dbReference>
<dbReference type="CDD" id="cd18095">
    <property type="entry name" value="SpoU-like_rRNA-MTase"/>
    <property type="match status" value="1"/>
</dbReference>
<dbReference type="OrthoDB" id="9794400at2"/>